<feature type="binding site" evidence="10">
    <location>
        <begin position="89"/>
        <end position="95"/>
    </location>
    <ligand>
        <name>ATP</name>
        <dbReference type="ChEBI" id="CHEBI:30616"/>
    </ligand>
</feature>
<evidence type="ECO:0000256" key="4">
    <source>
        <dbReference type="ARBA" id="ARBA00022741"/>
    </source>
</evidence>
<evidence type="ECO:0000256" key="8">
    <source>
        <dbReference type="ARBA" id="ARBA00023306"/>
    </source>
</evidence>
<dbReference type="Pfam" id="PF08245">
    <property type="entry name" value="Mur_ligase_M"/>
    <property type="match status" value="1"/>
</dbReference>
<keyword evidence="9 10" id="KW-0961">Cell wall biogenesis/degradation</keyword>
<evidence type="ECO:0000256" key="10">
    <source>
        <dbReference type="HAMAP-Rule" id="MF_02019"/>
    </source>
</evidence>
<dbReference type="PANTHER" id="PTHR43024">
    <property type="entry name" value="UDP-N-ACETYLMURAMOYL-TRIPEPTIDE--D-ALANYL-D-ALANINE LIGASE"/>
    <property type="match status" value="1"/>
</dbReference>
<keyword evidence="4 10" id="KW-0547">Nucleotide-binding</keyword>
<dbReference type="KEGG" id="tnp:Tnap_0866"/>
<reference evidence="15 16" key="1">
    <citation type="submission" date="2009-12" db="EMBL/GenBank/DDBJ databases">
        <title>Complete sequence of Thermotoga petrophila RKU-1.</title>
        <authorList>
            <consortium name="US DOE Joint Genome Institute"/>
            <person name="Lucas S."/>
            <person name="Copeland A."/>
            <person name="Lapidus A."/>
            <person name="Glavina del Rio T."/>
            <person name="Dalin E."/>
            <person name="Tice H."/>
            <person name="Bruce D."/>
            <person name="Goodwin L."/>
            <person name="Pitluck S."/>
            <person name="Munk A.C."/>
            <person name="Brettin T."/>
            <person name="Detter J.C."/>
            <person name="Han C."/>
            <person name="Tapia R."/>
            <person name="Larimer F."/>
            <person name="Land M."/>
            <person name="Hauser L."/>
            <person name="Kyrpides N."/>
            <person name="Mikhailova N."/>
            <person name="Nelson K.E."/>
            <person name="Gogarten J.P."/>
            <person name="Noll K.M."/>
        </authorList>
    </citation>
    <scope>NUCLEOTIDE SEQUENCE [LARGE SCALE GENOMIC DNA]</scope>
    <source>
        <strain evidence="16">ATCC BAA-489 / DSM 13996 / JCM 10882 / RKU-10</strain>
    </source>
</reference>
<keyword evidence="5 10" id="KW-0067">ATP-binding</keyword>
<dbReference type="EMBL" id="CP001839">
    <property type="protein sequence ID" value="ADA66958.1"/>
    <property type="molecule type" value="Genomic_DNA"/>
</dbReference>
<dbReference type="GO" id="GO:0071555">
    <property type="term" value="P:cell wall organization"/>
    <property type="evidence" value="ECO:0007669"/>
    <property type="project" value="UniProtKB-KW"/>
</dbReference>
<dbReference type="UniPathway" id="UPA00219"/>
<organism evidence="15 16">
    <name type="scientific">Thermotoga petrophila (strain ATCC BAA-489 / DSM 13996 / JCM 10882 / RKU-10)</name>
    <name type="common">Thermotoga naphthophila</name>
    <dbReference type="NCBI Taxonomy" id="590168"/>
    <lineage>
        <taxon>Bacteria</taxon>
        <taxon>Thermotogati</taxon>
        <taxon>Thermotogota</taxon>
        <taxon>Thermotogae</taxon>
        <taxon>Thermotogales</taxon>
        <taxon>Thermotogaceae</taxon>
        <taxon>Thermotoga</taxon>
    </lineage>
</organism>
<feature type="domain" description="Mur ligase C-terminal" evidence="13">
    <location>
        <begin position="292"/>
        <end position="408"/>
    </location>
</feature>
<dbReference type="Gene3D" id="3.90.190.20">
    <property type="entry name" value="Mur ligase, C-terminal domain"/>
    <property type="match status" value="1"/>
</dbReference>
<dbReference type="InterPro" id="IPR005863">
    <property type="entry name" value="UDP-N-AcMur_synth"/>
</dbReference>
<keyword evidence="16" id="KW-1185">Reference proteome</keyword>
<evidence type="ECO:0000256" key="3">
    <source>
        <dbReference type="ARBA" id="ARBA00022618"/>
    </source>
</evidence>
<dbReference type="GO" id="GO:0005524">
    <property type="term" value="F:ATP binding"/>
    <property type="evidence" value="ECO:0007669"/>
    <property type="project" value="UniProtKB-UniRule"/>
</dbReference>
<dbReference type="Gene3D" id="3.40.1390.10">
    <property type="entry name" value="MurE/MurF, N-terminal domain"/>
    <property type="match status" value="1"/>
</dbReference>
<evidence type="ECO:0000256" key="9">
    <source>
        <dbReference type="ARBA" id="ARBA00023316"/>
    </source>
</evidence>
<keyword evidence="2 10" id="KW-0436">Ligase</keyword>
<dbReference type="GO" id="GO:0005737">
    <property type="term" value="C:cytoplasm"/>
    <property type="evidence" value="ECO:0007669"/>
    <property type="project" value="UniProtKB-SubCell"/>
</dbReference>
<dbReference type="GO" id="GO:0008360">
    <property type="term" value="P:regulation of cell shape"/>
    <property type="evidence" value="ECO:0007669"/>
    <property type="project" value="UniProtKB-KW"/>
</dbReference>
<dbReference type="Proteomes" id="UP000000940">
    <property type="component" value="Chromosome"/>
</dbReference>
<keyword evidence="8 10" id="KW-0131">Cell cycle</keyword>
<evidence type="ECO:0000256" key="5">
    <source>
        <dbReference type="ARBA" id="ARBA00022840"/>
    </source>
</evidence>
<comment type="subcellular location">
    <subcellularLocation>
        <location evidence="10 11">Cytoplasm</location>
    </subcellularLocation>
</comment>
<protein>
    <recommendedName>
        <fullName evidence="10 11">UDP-N-acetylmuramoyl-tripeptide--D-alanyl-D-alanine ligase</fullName>
        <ecNumber evidence="10 11">6.3.2.10</ecNumber>
    </recommendedName>
    <alternativeName>
        <fullName evidence="10">D-alanyl-D-alanine-adding enzyme</fullName>
    </alternativeName>
</protein>
<evidence type="ECO:0000313" key="16">
    <source>
        <dbReference type="Proteomes" id="UP000000940"/>
    </source>
</evidence>
<dbReference type="InterPro" id="IPR000713">
    <property type="entry name" value="Mur_ligase_N"/>
</dbReference>
<dbReference type="InterPro" id="IPR013221">
    <property type="entry name" value="Mur_ligase_cen"/>
</dbReference>
<keyword evidence="6 10" id="KW-0133">Cell shape</keyword>
<dbReference type="HAMAP" id="MF_02019">
    <property type="entry name" value="MurF"/>
    <property type="match status" value="1"/>
</dbReference>
<dbReference type="GO" id="GO:0008766">
    <property type="term" value="F:UDP-N-acetylmuramoylalanyl-D-glutamyl-2,6-diaminopimelate-D-alanyl-D-alanine ligase activity"/>
    <property type="evidence" value="ECO:0007669"/>
    <property type="project" value="RHEA"/>
</dbReference>
<evidence type="ECO:0000256" key="7">
    <source>
        <dbReference type="ARBA" id="ARBA00022984"/>
    </source>
</evidence>
<dbReference type="SUPFAM" id="SSF63418">
    <property type="entry name" value="MurE/MurF N-terminal domain"/>
    <property type="match status" value="1"/>
</dbReference>
<evidence type="ECO:0000313" key="15">
    <source>
        <dbReference type="EMBL" id="ADA66958.1"/>
    </source>
</evidence>
<evidence type="ECO:0000259" key="13">
    <source>
        <dbReference type="Pfam" id="PF02875"/>
    </source>
</evidence>
<keyword evidence="7 10" id="KW-0573">Peptidoglycan synthesis</keyword>
<dbReference type="SUPFAM" id="SSF53244">
    <property type="entry name" value="MurD-like peptide ligases, peptide-binding domain"/>
    <property type="match status" value="1"/>
</dbReference>
<dbReference type="Pfam" id="PF01225">
    <property type="entry name" value="Mur_ligase"/>
    <property type="match status" value="1"/>
</dbReference>
<evidence type="ECO:0000256" key="6">
    <source>
        <dbReference type="ARBA" id="ARBA00022960"/>
    </source>
</evidence>
<feature type="domain" description="Mur ligase central" evidence="14">
    <location>
        <begin position="87"/>
        <end position="271"/>
    </location>
</feature>
<dbReference type="InterPro" id="IPR004101">
    <property type="entry name" value="Mur_ligase_C"/>
</dbReference>
<proteinExistence type="inferred from homology"/>
<dbReference type="HOGENOM" id="CLU_031507_1_2_0"/>
<sequence>MKDLLTRRFVLNSKEVREGDVFVAVKGKRFDGHDFIDEALKNGAYAVIAERKTVNSDRIFLVESSVDALAKLAREKLGNFSGTVVGVTGSSGKTTTKEILYNLLKNKRSVFKTPGNMNTEYGLPLSILNDYKGEEILILEMAASKPGDIAHLCKIAPPDIAVLLNVGNAHLEFFGTRERIMETKMEIIKYSKENATAVTFFDDSDLRREVPRYRKTLFFGKESGDSVLKGWWYYEGSTIAEFEAFESLFTVKLSGYWNGGQLLNIAASLCVMRALGETVDIFDLASLKTVPGRFNVREKEGVLIVDDTYNASPEAFQTSIEALLRFPGKKFAVVGAMKELGERSKEFHEELGKRLNVLDGVYVFLSEPEAEWIKSEKIILKSDDPEDIAKDLAARVTEGDVVLFKASRAVRIERVLEMFEKELERK</sequence>
<dbReference type="GO" id="GO:0047480">
    <property type="term" value="F:UDP-N-acetylmuramoyl-tripeptide-D-alanyl-D-alanine ligase activity"/>
    <property type="evidence" value="ECO:0007669"/>
    <property type="project" value="UniProtKB-UniRule"/>
</dbReference>
<evidence type="ECO:0000259" key="12">
    <source>
        <dbReference type="Pfam" id="PF01225"/>
    </source>
</evidence>
<evidence type="ECO:0000256" key="2">
    <source>
        <dbReference type="ARBA" id="ARBA00022598"/>
    </source>
</evidence>
<dbReference type="PANTHER" id="PTHR43024:SF1">
    <property type="entry name" value="UDP-N-ACETYLMURAMOYL-TRIPEPTIDE--D-ALANYL-D-ALANINE LIGASE"/>
    <property type="match status" value="1"/>
</dbReference>
<comment type="catalytic activity">
    <reaction evidence="10 11">
        <text>D-alanyl-D-alanine + UDP-N-acetyl-alpha-D-muramoyl-L-alanyl-gamma-D-glutamyl-meso-2,6-diaminopimelate + ATP = UDP-N-acetyl-alpha-D-muramoyl-L-alanyl-gamma-D-glutamyl-meso-2,6-diaminopimeloyl-D-alanyl-D-alanine + ADP + phosphate + H(+)</text>
        <dbReference type="Rhea" id="RHEA:28374"/>
        <dbReference type="ChEBI" id="CHEBI:15378"/>
        <dbReference type="ChEBI" id="CHEBI:30616"/>
        <dbReference type="ChEBI" id="CHEBI:43474"/>
        <dbReference type="ChEBI" id="CHEBI:57822"/>
        <dbReference type="ChEBI" id="CHEBI:61386"/>
        <dbReference type="ChEBI" id="CHEBI:83905"/>
        <dbReference type="ChEBI" id="CHEBI:456216"/>
        <dbReference type="EC" id="6.3.2.10"/>
    </reaction>
</comment>
<evidence type="ECO:0000259" key="14">
    <source>
        <dbReference type="Pfam" id="PF08245"/>
    </source>
</evidence>
<keyword evidence="3 10" id="KW-0132">Cell division</keyword>
<dbReference type="InterPro" id="IPR035911">
    <property type="entry name" value="MurE/MurF_N"/>
</dbReference>
<dbReference type="InterPro" id="IPR036615">
    <property type="entry name" value="Mur_ligase_C_dom_sf"/>
</dbReference>
<name>D2C7M2_THEP2</name>
<dbReference type="GO" id="GO:0009252">
    <property type="term" value="P:peptidoglycan biosynthetic process"/>
    <property type="evidence" value="ECO:0007669"/>
    <property type="project" value="UniProtKB-UniRule"/>
</dbReference>
<gene>
    <name evidence="10" type="primary">murF</name>
    <name evidence="15" type="ordered locus">Tnap_0866</name>
</gene>
<comment type="function">
    <text evidence="10 11">Involved in cell wall formation. Catalyzes the final step in the synthesis of UDP-N-acetylmuramoyl-pentapeptide, the precursor of murein.</text>
</comment>
<dbReference type="Gene3D" id="3.40.1190.10">
    <property type="entry name" value="Mur-like, catalytic domain"/>
    <property type="match status" value="1"/>
</dbReference>
<comment type="similarity">
    <text evidence="10">Belongs to the MurCDEF family. MurF subfamily.</text>
</comment>
<dbReference type="InterPro" id="IPR036565">
    <property type="entry name" value="Mur-like_cat_sf"/>
</dbReference>
<accession>D2C7M2</accession>
<dbReference type="EC" id="6.3.2.10" evidence="10 11"/>
<feature type="domain" description="Mur ligase N-terminal catalytic" evidence="12">
    <location>
        <begin position="12"/>
        <end position="54"/>
    </location>
</feature>
<dbReference type="NCBIfam" id="TIGR01143">
    <property type="entry name" value="murF"/>
    <property type="match status" value="1"/>
</dbReference>
<dbReference type="InterPro" id="IPR051046">
    <property type="entry name" value="MurCDEF_CellWall_CoF430Synth"/>
</dbReference>
<keyword evidence="1 10" id="KW-0963">Cytoplasm</keyword>
<dbReference type="AlphaFoldDB" id="D2C7M2"/>
<dbReference type="Pfam" id="PF02875">
    <property type="entry name" value="Mur_ligase_C"/>
    <property type="match status" value="1"/>
</dbReference>
<comment type="pathway">
    <text evidence="10 11">Cell wall biogenesis; peptidoglycan biosynthesis.</text>
</comment>
<dbReference type="SUPFAM" id="SSF53623">
    <property type="entry name" value="MurD-like peptide ligases, catalytic domain"/>
    <property type="match status" value="1"/>
</dbReference>
<evidence type="ECO:0000256" key="1">
    <source>
        <dbReference type="ARBA" id="ARBA00022490"/>
    </source>
</evidence>
<dbReference type="GO" id="GO:0051301">
    <property type="term" value="P:cell division"/>
    <property type="evidence" value="ECO:0007669"/>
    <property type="project" value="UniProtKB-KW"/>
</dbReference>
<evidence type="ECO:0000256" key="11">
    <source>
        <dbReference type="RuleBase" id="RU004136"/>
    </source>
</evidence>
<dbReference type="RefSeq" id="WP_012896193.1">
    <property type="nucleotide sequence ID" value="NC_013642.1"/>
</dbReference>